<sequence length="82" mass="9153">MAPVRRSEAQVTHGVYANQSVSGQTGSRALTGPNFLKVKPEKRTPGCPQNKGKHPQSSLVDKQWPEEDSGNRRQLQLEDEHF</sequence>
<dbReference type="EMBL" id="JANPWB010000005">
    <property type="protein sequence ID" value="KAJ1184698.1"/>
    <property type="molecule type" value="Genomic_DNA"/>
</dbReference>
<organism evidence="2 3">
    <name type="scientific">Pleurodeles waltl</name>
    <name type="common">Iberian ribbed newt</name>
    <dbReference type="NCBI Taxonomy" id="8319"/>
    <lineage>
        <taxon>Eukaryota</taxon>
        <taxon>Metazoa</taxon>
        <taxon>Chordata</taxon>
        <taxon>Craniata</taxon>
        <taxon>Vertebrata</taxon>
        <taxon>Euteleostomi</taxon>
        <taxon>Amphibia</taxon>
        <taxon>Batrachia</taxon>
        <taxon>Caudata</taxon>
        <taxon>Salamandroidea</taxon>
        <taxon>Salamandridae</taxon>
        <taxon>Pleurodelinae</taxon>
        <taxon>Pleurodeles</taxon>
    </lineage>
</organism>
<gene>
    <name evidence="2" type="ORF">NDU88_001501</name>
</gene>
<dbReference type="AlphaFoldDB" id="A0AAV7U709"/>
<feature type="compositionally biased region" description="Basic and acidic residues" evidence="1">
    <location>
        <begin position="63"/>
        <end position="82"/>
    </location>
</feature>
<feature type="compositionally biased region" description="Polar residues" evidence="1">
    <location>
        <begin position="17"/>
        <end position="28"/>
    </location>
</feature>
<evidence type="ECO:0000256" key="1">
    <source>
        <dbReference type="SAM" id="MobiDB-lite"/>
    </source>
</evidence>
<comment type="caution">
    <text evidence="2">The sequence shown here is derived from an EMBL/GenBank/DDBJ whole genome shotgun (WGS) entry which is preliminary data.</text>
</comment>
<feature type="region of interest" description="Disordered" evidence="1">
    <location>
        <begin position="1"/>
        <end position="82"/>
    </location>
</feature>
<reference evidence="2" key="1">
    <citation type="journal article" date="2022" name="bioRxiv">
        <title>Sequencing and chromosome-scale assembly of the giantPleurodeles waltlgenome.</title>
        <authorList>
            <person name="Brown T."/>
            <person name="Elewa A."/>
            <person name="Iarovenko S."/>
            <person name="Subramanian E."/>
            <person name="Araus A.J."/>
            <person name="Petzold A."/>
            <person name="Susuki M."/>
            <person name="Suzuki K.-i.T."/>
            <person name="Hayashi T."/>
            <person name="Toyoda A."/>
            <person name="Oliveira C."/>
            <person name="Osipova E."/>
            <person name="Leigh N.D."/>
            <person name="Simon A."/>
            <person name="Yun M.H."/>
        </authorList>
    </citation>
    <scope>NUCLEOTIDE SEQUENCE</scope>
    <source>
        <strain evidence="2">20211129_DDA</strain>
        <tissue evidence="2">Liver</tissue>
    </source>
</reference>
<accession>A0AAV7U709</accession>
<protein>
    <submittedName>
        <fullName evidence="2">Uncharacterized protein</fullName>
    </submittedName>
</protein>
<evidence type="ECO:0000313" key="3">
    <source>
        <dbReference type="Proteomes" id="UP001066276"/>
    </source>
</evidence>
<evidence type="ECO:0000313" key="2">
    <source>
        <dbReference type="EMBL" id="KAJ1184698.1"/>
    </source>
</evidence>
<name>A0AAV7U709_PLEWA</name>
<dbReference type="Proteomes" id="UP001066276">
    <property type="component" value="Chromosome 3_1"/>
</dbReference>
<keyword evidence="3" id="KW-1185">Reference proteome</keyword>
<proteinExistence type="predicted"/>